<proteinExistence type="predicted"/>
<gene>
    <name evidence="2" type="ORF">D0Q02_15765</name>
</gene>
<feature type="compositionally biased region" description="Basic and acidic residues" evidence="1">
    <location>
        <begin position="1157"/>
        <end position="1179"/>
    </location>
</feature>
<name>A0A372FYK2_9ACTN</name>
<dbReference type="PANTHER" id="PTHR48125">
    <property type="entry name" value="LP07818P1"/>
    <property type="match status" value="1"/>
</dbReference>
<feature type="compositionally biased region" description="Pro residues" evidence="1">
    <location>
        <begin position="3032"/>
        <end position="3043"/>
    </location>
</feature>
<reference evidence="2 3" key="1">
    <citation type="submission" date="2018-08" db="EMBL/GenBank/DDBJ databases">
        <title>Verrucosispora craniellae sp. nov., isolated from a marine sponge in the South China Sea.</title>
        <authorList>
            <person name="Li L."/>
            <person name="Lin H.W."/>
        </authorList>
    </citation>
    <scope>NUCLEOTIDE SEQUENCE [LARGE SCALE GENOMIC DNA]</scope>
    <source>
        <strain evidence="2 3">LHW63014</strain>
    </source>
</reference>
<feature type="region of interest" description="Disordered" evidence="1">
    <location>
        <begin position="2170"/>
        <end position="2201"/>
    </location>
</feature>
<feature type="region of interest" description="Disordered" evidence="1">
    <location>
        <begin position="1145"/>
        <end position="1179"/>
    </location>
</feature>
<evidence type="ECO:0000313" key="2">
    <source>
        <dbReference type="EMBL" id="RFS45559.1"/>
    </source>
</evidence>
<feature type="region of interest" description="Disordered" evidence="1">
    <location>
        <begin position="2349"/>
        <end position="2380"/>
    </location>
</feature>
<feature type="compositionally biased region" description="Low complexity" evidence="1">
    <location>
        <begin position="2357"/>
        <end position="2373"/>
    </location>
</feature>
<feature type="region of interest" description="Disordered" evidence="1">
    <location>
        <begin position="3075"/>
        <end position="3162"/>
    </location>
</feature>
<dbReference type="Proteomes" id="UP000262621">
    <property type="component" value="Unassembled WGS sequence"/>
</dbReference>
<feature type="compositionally biased region" description="Basic and acidic residues" evidence="1">
    <location>
        <begin position="2172"/>
        <end position="2181"/>
    </location>
</feature>
<dbReference type="EMBL" id="QVFU01000015">
    <property type="protein sequence ID" value="RFS45559.1"/>
    <property type="molecule type" value="Genomic_DNA"/>
</dbReference>
<keyword evidence="3" id="KW-1185">Reference proteome</keyword>
<comment type="caution">
    <text evidence="2">The sequence shown here is derived from an EMBL/GenBank/DDBJ whole genome shotgun (WGS) entry which is preliminary data.</text>
</comment>
<feature type="region of interest" description="Disordered" evidence="1">
    <location>
        <begin position="2968"/>
        <end position="3053"/>
    </location>
</feature>
<accession>A0A372FYK2</accession>
<feature type="region of interest" description="Disordered" evidence="1">
    <location>
        <begin position="1733"/>
        <end position="1777"/>
    </location>
</feature>
<feature type="compositionally biased region" description="Low complexity" evidence="1">
    <location>
        <begin position="179"/>
        <end position="189"/>
    </location>
</feature>
<evidence type="ECO:0000256" key="1">
    <source>
        <dbReference type="SAM" id="MobiDB-lite"/>
    </source>
</evidence>
<feature type="region of interest" description="Disordered" evidence="1">
    <location>
        <begin position="153"/>
        <end position="272"/>
    </location>
</feature>
<feature type="compositionally biased region" description="Low complexity" evidence="1">
    <location>
        <begin position="2182"/>
        <end position="2193"/>
    </location>
</feature>
<feature type="region of interest" description="Disordered" evidence="1">
    <location>
        <begin position="2066"/>
        <end position="2091"/>
    </location>
</feature>
<feature type="compositionally biased region" description="Polar residues" evidence="1">
    <location>
        <begin position="203"/>
        <end position="222"/>
    </location>
</feature>
<feature type="compositionally biased region" description="Basic and acidic residues" evidence="1">
    <location>
        <begin position="1740"/>
        <end position="1776"/>
    </location>
</feature>
<protein>
    <submittedName>
        <fullName evidence="2">Uncharacterized protein</fullName>
    </submittedName>
</protein>
<dbReference type="PANTHER" id="PTHR48125:SF10">
    <property type="entry name" value="OS12G0136300 PROTEIN"/>
    <property type="match status" value="1"/>
</dbReference>
<feature type="region of interest" description="Disordered" evidence="1">
    <location>
        <begin position="841"/>
        <end position="896"/>
    </location>
</feature>
<organism evidence="2 3">
    <name type="scientific">Micromonospora craniellae</name>
    <dbReference type="NCBI Taxonomy" id="2294034"/>
    <lineage>
        <taxon>Bacteria</taxon>
        <taxon>Bacillati</taxon>
        <taxon>Actinomycetota</taxon>
        <taxon>Actinomycetes</taxon>
        <taxon>Micromonosporales</taxon>
        <taxon>Micromonosporaceae</taxon>
        <taxon>Micromonospora</taxon>
    </lineage>
</organism>
<feature type="compositionally biased region" description="Low complexity" evidence="1">
    <location>
        <begin position="3022"/>
        <end position="3031"/>
    </location>
</feature>
<evidence type="ECO:0000313" key="3">
    <source>
        <dbReference type="Proteomes" id="UP000262621"/>
    </source>
</evidence>
<feature type="region of interest" description="Disordered" evidence="1">
    <location>
        <begin position="1953"/>
        <end position="1982"/>
    </location>
</feature>
<sequence length="3162" mass="336469">MICVPQALAGFAAWYGRLGNRSAADDRHLTPQGEALAAFDWNGLVETLNGTVEWTGRAGTHGEDVVAALAQTPGAMAVVRAYPPNRPQHVFLLVNDGTGPQGTLRVADAQQPASFSPVRGGTTHARITDPYLRHLFTDSTRVMIFDPRGEPTTAADLLEDGRLDDTTDTSSSVSALLDPTTGPPGTTFGSRAERQPVDASSGDAGTSVPTVAAQSTAPSQPSGPRGADPAGRSSESAAVVGRRRDPVRHTAPTPVGPPPAEEGGSQFSPPRRRVHWPDQVATVVDDGVASASRRRPSAPGPAREVGVDTWYSVSATGTQGIGRVEFSGDGRMRLRVAEGGSTSPIVRTVDAGGWRGSGDVLVDFTNEVAIDPASGVVRPATPAELKAASGVPVTVSADLLGLHVWSRHGEGWSLVSHPHGIRPSQGLSTESNPYTAPLNAVQQEMLDLVAHQATTHASDMRPDEAQRLLDTLDTLATYQLRLQMAQWASLNDEPRIPPPGFADPFSSPTGPGHPHLPKYRYSLGHHGRVIFLDANGKSLFAAPDLTPDGLTNFAQNVAETLPDTYRALAPHVHQAVMRFLESYDSRIFMEMALAEGVPLTVSVPAPKRRRWLPQHDRTFSIRFKVDPGDPRLAEYVPLVAAGRPAPGLEWHIPVNADHEVQAFWQTGVSNSRRATVGIGSDNLLRTPASELKVRFTAAGVSNRSFGSSQDTVSATKRYMDLSGVSVHFDFGAAWQTIELSEVATPPSKAPWRRTGRVSAPVEVGQKDLRLRFEFPREMSPIRPDGTVGLLPTAPLKIDPSVKRYGLEDLSWFARSEPDPATPTPPARRSLWTRVVQAVARGPKTTAPEPTGGIRLDALPPGEAGATVPRSERPARESGTPTPEAVTSAGDGDPVSPEAAANLREKQIDALTRVLGHVFVMPSKAPDLPRLRARVLDRLGAGSTALRDRQTHQTAWWVSEAAFLRMFQDIVGTGEVGAVPPEVTTGKKYFQLPLSARLLSAEAVSQAPRNPKEEVQRFVVSHDNTSEGGGISFGGEASGGARLPVDRPGEQSSVAGVEGALSFGADNTVTRSTGTTEGSGDIRGQVYVGDTVEYRLTMLVNVKIDTNLPGVDHTPVKEIVEVHIEIPVPQRARFEKLLELAISEPETDPMSTWSSLPVDRDPVPSDPVKAKEQSDAEQEVRYPPAALAAGKSMGKGGMERLAGAEAVIGRLERLAAKADKDVAGVPTLSARDQGRHIRALSAHATREALINHGLAVDSPNGHSWVETKVGWLGTTHRHYNVRLVRPADPVGRGRLADAKLENLPAGFRGYSSRTQVSTKLSFAARFAARWLGPKFGGWLRGTLSWGRDEGTGIGTSGFQIQATLYQGPVRFFDYNGELHLSTQIEYHRNPVGWAVAATRAAWTLFTTNPFAKAPPSPETPARTSPVGAVASAARTVWRTAVEQVSAVARTSSAVHTDKVPVSSRHLVPEFQAPTVRPSSEALENIGKVTELVPQKDRSVSGQVNDRLDPWGEESRTARLRAWDAQRRALDARLTELTKDAERRAAEATRADEAVKTAQKTKNSAEVNVVAAIEGVRDAVGTKADADAAAVQAADGVRVAAAAKAAADAAMAKAEQALSAARQVKADTDLEAVQAAEGVRVAAAARAEADTAVMKAADGVRLAEAAKTAADAAVVAATERVAAAESAKTAADAAVVAATERVAAAESAKTAADAATAGAQEDLTAAAKARDELAGRPLQEPPEARAADAAEHSDTLVDYRRGESAPLRHDERGHRPISNDDAVQDVLGADFLRNHIDHTLTRLDKPTAVAAHNPLRLLRWAFWRANLSPILTRELASRATDASQLLGMHVAGNAPMRATTTVKGLFTNTHYDVALESRPHDPRSAPGDPALVEVEDGDTVTTETHPTRSRPIALLKMDVAEGGMGFNYGRGKTRSASVAAALSLVRSIVGGRIDPENPPTLTPEVPSVGAARNSRRGMGKSFSPQAGRLTQLTRKYESMQADGLWTVAVRRRQKAFGFTFFERRDVRYFDVTNGIGFMATLQPRPSGPPTPPDARHTTLGELLSEEKSTWETREDGEAPIVLPGTPTLGDVNPAHAVPRIDRDRWVRNWVDNQRELFHDTGARERAAPPAPPPAPVHLDDVAEATPIPTSSPRTIDTAPAGGKLVWKEGLGTQEAKDEAREISDTASHAAAASEADPADRSADLPLTIRDLPIGVPVDALKSLVRHEGGYTLTADNPLPDIVATSLPKRFRKKDWTLTLDSADGTSPRDERDGTGERLSALLNLGTMTALGYTLPTGLKLVATRSRPFFHETAVVDLRLVRDPSGGGYVLTEVMPEAKVVPYSFRNNTEVTSSEHAKSAETAAGLTGGAPTSAGAAGPGVSGRYSRNVAREQAYARTFGVRDTHFIGSAGRYTGVSEVRAKTVVRREPSRLLTLLLPRLSSVLISRTEVRTPVVGSVLERAIVPFDLTLPDVDSVSGEPRGVVEVKPGSDLPTGAVAFPVTAQQVLARDITPFGVDPKAAEQLQDVVIGRLRGGAASGADPGAEAADAPKRWFPRAREALLDRLRGVVAEPQGADRVRRGTRRVVREGQRAADAIAALLSVPSLLRQVDLQVDENGMETVFVADDGVLTDKRMRMTTKVRFYNPTVLNWVNMWTEYTTPQFTEHKDRISGGHGRSVSGNVSLPTGPVPLSVGGQFGSSASGGNMAVLKSQFSTTGFLQTGAQLRTRVDARVTFEIDTKRVPLLAFPLGLRKPITLAYDVPGLFVFLTKPLDAITRGLTHPLGVPHTAGYGFVSREVFTERADGSPEAARRRADEVSAWFSFPPVDGARTIHVKTRPADDGSIRFESAGSLLTPDQYLNDVLVPLALDGAQRAKFDAIAFVSSHLGREGADGSSLAQRFADRLNVPIVAAPGRVYTDTGGHVVAGDLETVDGTTYPVETDNFALYRPGQRERHELLPDLLASMQSLTATEIKKPEKPAVPPSQPVFWDGPVTSTAMSGAVDPPRSSDRAAPTPAEANDAPDVADASSGPGLGASPPAPVAEAPPLPGTSGRDAGHRITDWDAVGVRRYAVELFGWRRGPAGASSREIPGLRRNRSRFPAVPAQSTPDGDAVPGNVPTPLGGTTATGGGDVAHSGADDLNGNGSRPQAAGGDTVLPAPVSDVSGGT</sequence>